<dbReference type="Pfam" id="PF02780">
    <property type="entry name" value="Transketolase_C"/>
    <property type="match status" value="1"/>
</dbReference>
<evidence type="ECO:0000256" key="5">
    <source>
        <dbReference type="ARBA" id="ARBA00023052"/>
    </source>
</evidence>
<sequence>MLRDIAAEQLKQYKTKSSEDAFMQEVLSDFWICCVSREASLLGRKEVLSGKAKFGILGDGKEVPQVALARFFQKGDWRSGYYRDQTWMFALGISTVEDFFAQLYADTENDPFSGGRQMNCHWATPLIDKEGNWLPQDDRYNVSADVSSTGGQMARAVGLAQASTLYRHRPELGKDLQASNAGNEVCFVSIGDASTSEGVFWEAMNAAAVIKAPMALSVWDDGYGISVPTSLQTTKQSISRLLEGFHIDENGEGIYLYTCKAWDYPGLCEMYERGIQKVRKNHLPAVFHIQEVTQPLGHSTSGSHERYKSAERLKWEVETDCILRMAEWMVDAGIATQQAIDELRQNAITYTRECKQRAWEAFINPVRIKRKQLTELIHQLPDEFHETERMKGLSAKLTSGLEVLFSEVVAIAEQIKHLLAAEFEYTDANLNSLIAEWQSEGKDAFNSNLYAEGPGSCVDVPVVRPSFSDHAETMNGYQVLNHYFDQLLGRDPRVVAFGEDVGHIGDVNQGFAGLQDKYGKERVWDTGIREWTIMGQAIGLALRGFRPIAEIQYLDYLIYGLPALSDDLASLRYRTNGQQTAPAIIRTRGHRLEGIWHAGSPMGMLLSTLRGMHICVPRNMVQASGMYNTLMRGNEPGLVIECLNGYRLKEKCPDNLDTFTVPFGSPEVLVEGTDITLVTYGSCVRIAMEAIEVLNAYDISVELIDVQTLLPFDLEHVIAHSLRKTNNILFLDEDMPGGATAYMMQQVLQEQDGYRYLDGKPMCLSAKAHRPAYGSDGDYFSKPNADEVVSVILKMVRQ</sequence>
<dbReference type="EMBL" id="JADKGY010000001">
    <property type="protein sequence ID" value="MBK9981833.1"/>
    <property type="molecule type" value="Genomic_DNA"/>
</dbReference>
<dbReference type="GO" id="GO:0007584">
    <property type="term" value="P:response to nutrient"/>
    <property type="evidence" value="ECO:0007669"/>
    <property type="project" value="TreeGrafter"/>
</dbReference>
<dbReference type="Pfam" id="PF00676">
    <property type="entry name" value="E1_dh"/>
    <property type="match status" value="1"/>
</dbReference>
<proteinExistence type="predicted"/>
<evidence type="ECO:0000256" key="4">
    <source>
        <dbReference type="ARBA" id="ARBA00023002"/>
    </source>
</evidence>
<comment type="caution">
    <text evidence="7">The sequence shown here is derived from an EMBL/GenBank/DDBJ whole genome shotgun (WGS) entry which is preliminary data.</text>
</comment>
<comment type="cofactor">
    <cofactor evidence="1">
        <name>thiamine diphosphate</name>
        <dbReference type="ChEBI" id="CHEBI:58937"/>
    </cofactor>
</comment>
<accession>A0A9D7STR4</accession>
<reference evidence="7 8" key="1">
    <citation type="submission" date="2020-10" db="EMBL/GenBank/DDBJ databases">
        <title>Connecting structure to function with the recovery of over 1000 high-quality activated sludge metagenome-assembled genomes encoding full-length rRNA genes using long-read sequencing.</title>
        <authorList>
            <person name="Singleton C.M."/>
            <person name="Petriglieri F."/>
            <person name="Kristensen J.M."/>
            <person name="Kirkegaard R.H."/>
            <person name="Michaelsen T.Y."/>
            <person name="Andersen M.H."/>
            <person name="Karst S.M."/>
            <person name="Dueholm M.S."/>
            <person name="Nielsen P.H."/>
            <person name="Albertsen M."/>
        </authorList>
    </citation>
    <scope>NUCLEOTIDE SEQUENCE [LARGE SCALE GENOMIC DNA]</scope>
    <source>
        <strain evidence="7">Ribe_18-Q3-R11-54_MAXAC.273</strain>
    </source>
</reference>
<gene>
    <name evidence="7" type="ORF">IPP15_05310</name>
</gene>
<dbReference type="InterPro" id="IPR033248">
    <property type="entry name" value="Transketolase_C"/>
</dbReference>
<evidence type="ECO:0000259" key="6">
    <source>
        <dbReference type="SMART" id="SM00861"/>
    </source>
</evidence>
<dbReference type="InterPro" id="IPR001017">
    <property type="entry name" value="DH_E1"/>
</dbReference>
<evidence type="ECO:0000256" key="3">
    <source>
        <dbReference type="ARBA" id="ARBA00012277"/>
    </source>
</evidence>
<dbReference type="InterPro" id="IPR009014">
    <property type="entry name" value="Transketo_C/PFOR_II"/>
</dbReference>
<dbReference type="Gene3D" id="3.40.50.970">
    <property type="match status" value="2"/>
</dbReference>
<name>A0A9D7STR4_9BACT</name>
<feature type="domain" description="Transketolase-like pyrimidine-binding" evidence="6">
    <location>
        <begin position="474"/>
        <end position="648"/>
    </location>
</feature>
<dbReference type="GO" id="GO:0003863">
    <property type="term" value="F:branched-chain 2-oxo acid dehydrogenase activity"/>
    <property type="evidence" value="ECO:0007669"/>
    <property type="project" value="UniProtKB-EC"/>
</dbReference>
<keyword evidence="4" id="KW-0560">Oxidoreductase</keyword>
<evidence type="ECO:0000256" key="1">
    <source>
        <dbReference type="ARBA" id="ARBA00001964"/>
    </source>
</evidence>
<dbReference type="Proteomes" id="UP000808337">
    <property type="component" value="Unassembled WGS sequence"/>
</dbReference>
<dbReference type="Gene3D" id="3.40.50.920">
    <property type="match status" value="1"/>
</dbReference>
<dbReference type="InterPro" id="IPR029061">
    <property type="entry name" value="THDP-binding"/>
</dbReference>
<dbReference type="PANTHER" id="PTHR42980">
    <property type="entry name" value="2-OXOISOVALERATE DEHYDROGENASE SUBUNIT BETA-RELATED"/>
    <property type="match status" value="1"/>
</dbReference>
<dbReference type="SUPFAM" id="SSF52518">
    <property type="entry name" value="Thiamin diphosphate-binding fold (THDP-binding)"/>
    <property type="match status" value="2"/>
</dbReference>
<organism evidence="7 8">
    <name type="scientific">Candidatus Opimibacter skivensis</name>
    <dbReference type="NCBI Taxonomy" id="2982028"/>
    <lineage>
        <taxon>Bacteria</taxon>
        <taxon>Pseudomonadati</taxon>
        <taxon>Bacteroidota</taxon>
        <taxon>Saprospiria</taxon>
        <taxon>Saprospirales</taxon>
        <taxon>Saprospiraceae</taxon>
        <taxon>Candidatus Opimibacter</taxon>
    </lineage>
</organism>
<protein>
    <recommendedName>
        <fullName evidence="3">3-methyl-2-oxobutanoate dehydrogenase (2-methylpropanoyl-transferring)</fullName>
        <ecNumber evidence="3">1.2.4.4</ecNumber>
    </recommendedName>
</protein>
<dbReference type="Pfam" id="PF02779">
    <property type="entry name" value="Transket_pyr"/>
    <property type="match status" value="1"/>
</dbReference>
<evidence type="ECO:0000313" key="7">
    <source>
        <dbReference type="EMBL" id="MBK9981833.1"/>
    </source>
</evidence>
<dbReference type="InterPro" id="IPR005475">
    <property type="entry name" value="Transketolase-like_Pyr-bd"/>
</dbReference>
<evidence type="ECO:0000256" key="2">
    <source>
        <dbReference type="ARBA" id="ARBA00003906"/>
    </source>
</evidence>
<keyword evidence="5" id="KW-0786">Thiamine pyrophosphate</keyword>
<evidence type="ECO:0000313" key="8">
    <source>
        <dbReference type="Proteomes" id="UP000808337"/>
    </source>
</evidence>
<dbReference type="PANTHER" id="PTHR42980:SF1">
    <property type="entry name" value="2-OXOISOVALERATE DEHYDROGENASE SUBUNIT BETA, MITOCHONDRIAL"/>
    <property type="match status" value="1"/>
</dbReference>
<dbReference type="EC" id="1.2.4.4" evidence="3"/>
<dbReference type="SUPFAM" id="SSF52922">
    <property type="entry name" value="TK C-terminal domain-like"/>
    <property type="match status" value="1"/>
</dbReference>
<dbReference type="AlphaFoldDB" id="A0A9D7STR4"/>
<dbReference type="GO" id="GO:0009083">
    <property type="term" value="P:branched-chain amino acid catabolic process"/>
    <property type="evidence" value="ECO:0007669"/>
    <property type="project" value="TreeGrafter"/>
</dbReference>
<comment type="function">
    <text evidence="2">E1 component of the 2-oxoglutarate dehydrogenase (OGDH) complex which catalyzes the decarboxylation of 2-oxoglutarate, the first step in the conversion of 2-oxoglutarate to succinyl-CoA and CO(2).</text>
</comment>
<dbReference type="SMART" id="SM00861">
    <property type="entry name" value="Transket_pyr"/>
    <property type="match status" value="1"/>
</dbReference>